<dbReference type="GO" id="GO:0008168">
    <property type="term" value="F:methyltransferase activity"/>
    <property type="evidence" value="ECO:0007669"/>
    <property type="project" value="UniProtKB-KW"/>
</dbReference>
<dbReference type="AlphaFoldDB" id="A0A2Z2NQB4"/>
<dbReference type="Pfam" id="PF17785">
    <property type="entry name" value="PUA_3"/>
    <property type="match status" value="1"/>
</dbReference>
<dbReference type="Gene3D" id="3.40.50.150">
    <property type="entry name" value="Vaccinia Virus protein VP39"/>
    <property type="match status" value="1"/>
</dbReference>
<evidence type="ECO:0000313" key="11">
    <source>
        <dbReference type="Proteomes" id="UP000250079"/>
    </source>
</evidence>
<evidence type="ECO:0000256" key="2">
    <source>
        <dbReference type="ARBA" id="ARBA00022490"/>
    </source>
</evidence>
<dbReference type="GO" id="GO:0003723">
    <property type="term" value="F:RNA binding"/>
    <property type="evidence" value="ECO:0007669"/>
    <property type="project" value="InterPro"/>
</dbReference>
<dbReference type="CDD" id="cd21153">
    <property type="entry name" value="PUA_RlmI"/>
    <property type="match status" value="1"/>
</dbReference>
<dbReference type="SUPFAM" id="SSF53335">
    <property type="entry name" value="S-adenosyl-L-methionine-dependent methyltransferases"/>
    <property type="match status" value="1"/>
</dbReference>
<evidence type="ECO:0000256" key="5">
    <source>
        <dbReference type="ARBA" id="ARBA00022679"/>
    </source>
</evidence>
<dbReference type="GO" id="GO:0006364">
    <property type="term" value="P:rRNA processing"/>
    <property type="evidence" value="ECO:0007669"/>
    <property type="project" value="UniProtKB-KW"/>
</dbReference>
<keyword evidence="2" id="KW-0963">Cytoplasm</keyword>
<dbReference type="CDD" id="cd02440">
    <property type="entry name" value="AdoMet_MTases"/>
    <property type="match status" value="1"/>
</dbReference>
<evidence type="ECO:0000313" key="10">
    <source>
        <dbReference type="EMBL" id="ASJ72161.1"/>
    </source>
</evidence>
<evidence type="ECO:0000256" key="7">
    <source>
        <dbReference type="ARBA" id="ARBA00038091"/>
    </source>
</evidence>
<evidence type="ECO:0000256" key="1">
    <source>
        <dbReference type="ARBA" id="ARBA00004496"/>
    </source>
</evidence>
<feature type="domain" description="RlmI-like PUA" evidence="9">
    <location>
        <begin position="4"/>
        <end position="70"/>
    </location>
</feature>
<dbReference type="PANTHER" id="PTHR42873:SF1">
    <property type="entry name" value="S-ADENOSYLMETHIONINE-DEPENDENT METHYLTRANSFERASE DOMAIN-CONTAINING PROTEIN"/>
    <property type="match status" value="1"/>
</dbReference>
<dbReference type="Gene3D" id="3.30.750.80">
    <property type="entry name" value="RNA methyltransferase domain (HRMD) like"/>
    <property type="match status" value="1"/>
</dbReference>
<dbReference type="SUPFAM" id="SSF88697">
    <property type="entry name" value="PUA domain-like"/>
    <property type="match status" value="1"/>
</dbReference>
<keyword evidence="6" id="KW-0949">S-adenosyl-L-methionine</keyword>
<name>A0A2Z2NQB4_9GAMM</name>
<proteinExistence type="inferred from homology"/>
<dbReference type="InterPro" id="IPR041532">
    <property type="entry name" value="RlmI-like_PUA"/>
</dbReference>
<dbReference type="Proteomes" id="UP000250079">
    <property type="component" value="Chromosome"/>
</dbReference>
<dbReference type="InterPro" id="IPR029063">
    <property type="entry name" value="SAM-dependent_MTases_sf"/>
</dbReference>
<keyword evidence="3" id="KW-0698">rRNA processing</keyword>
<keyword evidence="11" id="KW-1185">Reference proteome</keyword>
<comment type="subcellular location">
    <subcellularLocation>
        <location evidence="1">Cytoplasm</location>
    </subcellularLocation>
</comment>
<dbReference type="PANTHER" id="PTHR42873">
    <property type="entry name" value="RIBOSOMAL RNA LARGE SUBUNIT METHYLTRANSFERASE"/>
    <property type="match status" value="1"/>
</dbReference>
<dbReference type="PROSITE" id="PS50890">
    <property type="entry name" value="PUA"/>
    <property type="match status" value="1"/>
</dbReference>
<reference evidence="10 11" key="1">
    <citation type="submission" date="2016-12" db="EMBL/GenBank/DDBJ databases">
        <authorList>
            <person name="Song W.-J."/>
            <person name="Kurnit D.M."/>
        </authorList>
    </citation>
    <scope>NUCLEOTIDE SEQUENCE [LARGE SCALE GENOMIC DNA]</scope>
    <source>
        <strain evidence="10 11">IMCC3135</strain>
    </source>
</reference>
<evidence type="ECO:0000256" key="3">
    <source>
        <dbReference type="ARBA" id="ARBA00022552"/>
    </source>
</evidence>
<protein>
    <submittedName>
        <fullName evidence="10">Ribosomal RNA large subunit methyltransferase I</fullName>
        <ecNumber evidence="10">2.1.1.191</ecNumber>
    </submittedName>
</protein>
<keyword evidence="5 10" id="KW-0808">Transferase</keyword>
<evidence type="ECO:0000256" key="4">
    <source>
        <dbReference type="ARBA" id="ARBA00022603"/>
    </source>
</evidence>
<gene>
    <name evidence="10" type="primary">rlmI</name>
    <name evidence="10" type="ORF">IMCC3135_10335</name>
</gene>
<dbReference type="Pfam" id="PF10672">
    <property type="entry name" value="Methyltrans_SAM"/>
    <property type="match status" value="1"/>
</dbReference>
<dbReference type="GO" id="GO:0032259">
    <property type="term" value="P:methylation"/>
    <property type="evidence" value="ECO:0007669"/>
    <property type="project" value="UniProtKB-KW"/>
</dbReference>
<dbReference type="Gene3D" id="2.30.130.10">
    <property type="entry name" value="PUA domain"/>
    <property type="match status" value="1"/>
</dbReference>
<dbReference type="InterPro" id="IPR015947">
    <property type="entry name" value="PUA-like_sf"/>
</dbReference>
<comment type="similarity">
    <text evidence="7">Belongs to the methyltransferase superfamily. RlmI family.</text>
</comment>
<organism evidence="10 11">
    <name type="scientific">Granulosicoccus antarcticus IMCC3135</name>
    <dbReference type="NCBI Taxonomy" id="1192854"/>
    <lineage>
        <taxon>Bacteria</taxon>
        <taxon>Pseudomonadati</taxon>
        <taxon>Pseudomonadota</taxon>
        <taxon>Gammaproteobacteria</taxon>
        <taxon>Chromatiales</taxon>
        <taxon>Granulosicoccaceae</taxon>
        <taxon>Granulosicoccus</taxon>
    </lineage>
</organism>
<dbReference type="KEGG" id="gai:IMCC3135_10335"/>
<dbReference type="EC" id="2.1.1.191" evidence="10"/>
<feature type="domain" description="S-adenosylmethionine-dependent methyltransferase" evidence="8">
    <location>
        <begin position="170"/>
        <end position="342"/>
    </location>
</feature>
<dbReference type="InterPro" id="IPR036974">
    <property type="entry name" value="PUA_sf"/>
</dbReference>
<dbReference type="EMBL" id="CP018632">
    <property type="protein sequence ID" value="ASJ72161.1"/>
    <property type="molecule type" value="Genomic_DNA"/>
</dbReference>
<evidence type="ECO:0000259" key="8">
    <source>
        <dbReference type="Pfam" id="PF10672"/>
    </source>
</evidence>
<accession>A0A2Z2NQB4</accession>
<keyword evidence="4 10" id="KW-0489">Methyltransferase</keyword>
<dbReference type="RefSeq" id="WP_088917500.1">
    <property type="nucleotide sequence ID" value="NZ_CP018632.1"/>
</dbReference>
<evidence type="ECO:0000259" key="9">
    <source>
        <dbReference type="Pfam" id="PF17785"/>
    </source>
</evidence>
<dbReference type="CDD" id="cd11572">
    <property type="entry name" value="RlmI_M_like"/>
    <property type="match status" value="1"/>
</dbReference>
<dbReference type="GO" id="GO:0005737">
    <property type="term" value="C:cytoplasm"/>
    <property type="evidence" value="ECO:0007669"/>
    <property type="project" value="UniProtKB-SubCell"/>
</dbReference>
<dbReference type="InterPro" id="IPR019614">
    <property type="entry name" value="SAM-dep_methyl-trfase"/>
</dbReference>
<dbReference type="OrthoDB" id="9805492at2"/>
<evidence type="ECO:0000256" key="6">
    <source>
        <dbReference type="ARBA" id="ARBA00022691"/>
    </source>
</evidence>
<sequence>MTALRLKKREERRVLAGHGWIFSNEIDIEQTPLKGLDPGAAVTIESANGKFLAHAYVNPHSLIAARVTSREAREPFNATVLRARLQQALSLREYLYPDPYYRLVYSEGDFLPGLVVDRYGDVMVVQITTAGMERFRDDIVDALQSIAGATAIYLRNDASVRKLEHLPDYREWALGEPVEVLQIRENNLLFEVPAELGQKTGWFYDHRDSRAALAPWVKERRVLDVYTYLGGFALNAAAAGASEVVGIDASQTAVDAATANAKLNGLQDKVEFRCDDAIEAMRSLFEAGERFDVVVLDPPAFIKRRKDRDAGLRHYALNNRLAMRLLNPGGIIVSASCSQALSHEDLQQQMRLSMPKGSLGLQVLAPLQQGADHPVNIAMPETLYLTGSIARLV</sequence>